<organism evidence="1 2">
    <name type="scientific">Parascaris equorum</name>
    <name type="common">Equine roundworm</name>
    <dbReference type="NCBI Taxonomy" id="6256"/>
    <lineage>
        <taxon>Eukaryota</taxon>
        <taxon>Metazoa</taxon>
        <taxon>Ecdysozoa</taxon>
        <taxon>Nematoda</taxon>
        <taxon>Chromadorea</taxon>
        <taxon>Rhabditida</taxon>
        <taxon>Spirurina</taxon>
        <taxon>Ascaridomorpha</taxon>
        <taxon>Ascaridoidea</taxon>
        <taxon>Ascarididae</taxon>
        <taxon>Parascaris</taxon>
    </lineage>
</organism>
<reference evidence="2" key="1">
    <citation type="submission" date="2022-11" db="UniProtKB">
        <authorList>
            <consortium name="WormBaseParasite"/>
        </authorList>
    </citation>
    <scope>IDENTIFICATION</scope>
</reference>
<keyword evidence="1" id="KW-1185">Reference proteome</keyword>
<protein>
    <submittedName>
        <fullName evidence="2">Uncharacterized protein</fullName>
    </submittedName>
</protein>
<evidence type="ECO:0000313" key="1">
    <source>
        <dbReference type="Proteomes" id="UP000887564"/>
    </source>
</evidence>
<evidence type="ECO:0000313" key="2">
    <source>
        <dbReference type="WBParaSite" id="PEQ_0000392901-mRNA-1"/>
    </source>
</evidence>
<accession>A0A914RPS4</accession>
<dbReference type="AlphaFoldDB" id="A0A914RPS4"/>
<name>A0A914RPS4_PAREQ</name>
<proteinExistence type="predicted"/>
<dbReference type="WBParaSite" id="PEQ_0000392901-mRNA-1">
    <property type="protein sequence ID" value="PEQ_0000392901-mRNA-1"/>
    <property type="gene ID" value="PEQ_0000392901"/>
</dbReference>
<dbReference type="Proteomes" id="UP000887564">
    <property type="component" value="Unplaced"/>
</dbReference>
<sequence>QFRFRYNYAWRVGVETHLLTTATICQNRRKEEYLIEIIKNNGNANEYAEHLQTCYSSCFKKLFTDRYKEKRVVATKGTNNLPR</sequence>